<evidence type="ECO:0000313" key="5">
    <source>
        <dbReference type="EMBL" id="TWH15427.1"/>
    </source>
</evidence>
<evidence type="ECO:0000259" key="4">
    <source>
        <dbReference type="Pfam" id="PF01420"/>
    </source>
</evidence>
<sequence length="378" mass="42295">MLHAAAALRQAKQRVLQGFDEVIQAQYRAQFGRYFTRQGLLNATRIGEHVESTQYGVSEAMAEAGSHAVLRMNSITSSGWLDLSDLKYADLSSQDAAATTLQDGDLLFNRTNSRELVGKCAIWRGEPGRYSFASYLVRLRLKPTLLPEYLWATLNSPYGKYRLFNAAKQAVSMANVSPTDLARISIPLPPVEEQSLFAAFVREVERQRGQISVSGARMQTLQPALITEALSGRLTAAWREQHAQALAEAARERDARLGAPTPQVMVRITEHAPAERRTDLARPRRQALIEQLSSFQHAVWNTLRVEWRGAVLTDDPAAFEEFCTSPQTAWRQEGFAAGREQVRRALEQLAAMGLIRKMSLPRPDPNTGRTEYLTAFRP</sequence>
<dbReference type="CDD" id="cd17524">
    <property type="entry name" value="RMtype1_S_EcoUTORF5051P-TRD2-CR2_like"/>
    <property type="match status" value="1"/>
</dbReference>
<dbReference type="InterPro" id="IPR044946">
    <property type="entry name" value="Restrct_endonuc_typeI_TRD_sf"/>
</dbReference>
<dbReference type="PANTHER" id="PTHR30408:SF12">
    <property type="entry name" value="TYPE I RESTRICTION ENZYME MJAVIII SPECIFICITY SUBUNIT"/>
    <property type="match status" value="1"/>
</dbReference>
<comment type="similarity">
    <text evidence="1">Belongs to the type-I restriction system S methylase family.</text>
</comment>
<proteinExistence type="inferred from homology"/>
<keyword evidence="6" id="KW-1185">Reference proteome</keyword>
<evidence type="ECO:0000256" key="1">
    <source>
        <dbReference type="ARBA" id="ARBA00010923"/>
    </source>
</evidence>
<name>A0A562E0V0_9GAMM</name>
<dbReference type="GO" id="GO:0003677">
    <property type="term" value="F:DNA binding"/>
    <property type="evidence" value="ECO:0007669"/>
    <property type="project" value="UniProtKB-KW"/>
</dbReference>
<protein>
    <submittedName>
        <fullName evidence="5">Type I restriction enzyme S subunit</fullName>
    </submittedName>
</protein>
<dbReference type="SUPFAM" id="SSF116734">
    <property type="entry name" value="DNA methylase specificity domain"/>
    <property type="match status" value="1"/>
</dbReference>
<feature type="non-terminal residue" evidence="5">
    <location>
        <position position="378"/>
    </location>
</feature>
<dbReference type="Pfam" id="PF01420">
    <property type="entry name" value="Methylase_S"/>
    <property type="match status" value="1"/>
</dbReference>
<dbReference type="EMBL" id="VLJS01000043">
    <property type="protein sequence ID" value="TWH15427.1"/>
    <property type="molecule type" value="Genomic_DNA"/>
</dbReference>
<dbReference type="InterPro" id="IPR000055">
    <property type="entry name" value="Restrct_endonuc_typeI_TRD"/>
</dbReference>
<dbReference type="InterPro" id="IPR052021">
    <property type="entry name" value="Type-I_RS_S_subunit"/>
</dbReference>
<dbReference type="Gene3D" id="3.90.220.20">
    <property type="entry name" value="DNA methylase specificity domains"/>
    <property type="match status" value="1"/>
</dbReference>
<dbReference type="AlphaFoldDB" id="A0A562E0V0"/>
<evidence type="ECO:0000256" key="3">
    <source>
        <dbReference type="ARBA" id="ARBA00023125"/>
    </source>
</evidence>
<gene>
    <name evidence="5" type="ORF">L613_001600000450</name>
</gene>
<evidence type="ECO:0000313" key="6">
    <source>
        <dbReference type="Proteomes" id="UP000321583"/>
    </source>
</evidence>
<feature type="domain" description="Type I restriction modification DNA specificity" evidence="4">
    <location>
        <begin position="89"/>
        <end position="206"/>
    </location>
</feature>
<dbReference type="GO" id="GO:0009307">
    <property type="term" value="P:DNA restriction-modification system"/>
    <property type="evidence" value="ECO:0007669"/>
    <property type="project" value="UniProtKB-KW"/>
</dbReference>
<keyword evidence="2" id="KW-0680">Restriction system</keyword>
<accession>A0A562E0V0</accession>
<reference evidence="5 6" key="1">
    <citation type="submission" date="2019-07" db="EMBL/GenBank/DDBJ databases">
        <title>Genome sequencing of lignin-degrading bacterial isolates.</title>
        <authorList>
            <person name="Gladden J."/>
        </authorList>
    </citation>
    <scope>NUCLEOTIDE SEQUENCE [LARGE SCALE GENOMIC DNA]</scope>
    <source>
        <strain evidence="5 6">J19</strain>
    </source>
</reference>
<evidence type="ECO:0000256" key="2">
    <source>
        <dbReference type="ARBA" id="ARBA00022747"/>
    </source>
</evidence>
<keyword evidence="3" id="KW-0238">DNA-binding</keyword>
<dbReference type="PANTHER" id="PTHR30408">
    <property type="entry name" value="TYPE-1 RESTRICTION ENZYME ECOKI SPECIFICITY PROTEIN"/>
    <property type="match status" value="1"/>
</dbReference>
<comment type="caution">
    <text evidence="5">The sequence shown here is derived from an EMBL/GenBank/DDBJ whole genome shotgun (WGS) entry which is preliminary data.</text>
</comment>
<organism evidence="5 6">
    <name type="scientific">Pseudoxanthomonas taiwanensis J19</name>
    <dbReference type="NCBI Taxonomy" id="935569"/>
    <lineage>
        <taxon>Bacteria</taxon>
        <taxon>Pseudomonadati</taxon>
        <taxon>Pseudomonadota</taxon>
        <taxon>Gammaproteobacteria</taxon>
        <taxon>Lysobacterales</taxon>
        <taxon>Lysobacteraceae</taxon>
        <taxon>Pseudoxanthomonas</taxon>
    </lineage>
</organism>
<dbReference type="Proteomes" id="UP000321583">
    <property type="component" value="Unassembled WGS sequence"/>
</dbReference>